<feature type="transmembrane region" description="Helical" evidence="1">
    <location>
        <begin position="110"/>
        <end position="129"/>
    </location>
</feature>
<feature type="transmembrane region" description="Helical" evidence="1">
    <location>
        <begin position="33"/>
        <end position="54"/>
    </location>
</feature>
<sequence length="136" mass="15463">MDLEKKIWAAFAVLFLTVVHGFLRLNIGLPPDAGAIDFPGMVAFFIFTPPLLILQKNNPHVHVTLFLLMSIASYFCVLMMVRPLVTDFGLLHGLFYMAVFLANEEFGTQWPYWLASGLSALMIILRVVMEMRARRD</sequence>
<dbReference type="EMBL" id="JACXVP010000003">
    <property type="protein sequence ID" value="KAG5616668.1"/>
    <property type="molecule type" value="Genomic_DNA"/>
</dbReference>
<dbReference type="AlphaFoldDB" id="A0A9J5ZXI9"/>
<name>A0A9J5ZXI9_SOLCO</name>
<dbReference type="OrthoDB" id="1303611at2759"/>
<gene>
    <name evidence="2" type="ORF">H5410_016492</name>
</gene>
<keyword evidence="1" id="KW-1133">Transmembrane helix</keyword>
<evidence type="ECO:0000256" key="1">
    <source>
        <dbReference type="SAM" id="Phobius"/>
    </source>
</evidence>
<feature type="transmembrane region" description="Helical" evidence="1">
    <location>
        <begin position="7"/>
        <end position="27"/>
    </location>
</feature>
<evidence type="ECO:0000313" key="2">
    <source>
        <dbReference type="EMBL" id="KAG5616668.1"/>
    </source>
</evidence>
<keyword evidence="1" id="KW-0812">Transmembrane</keyword>
<keyword evidence="3" id="KW-1185">Reference proteome</keyword>
<protein>
    <submittedName>
        <fullName evidence="2">Uncharacterized protein</fullName>
    </submittedName>
</protein>
<feature type="transmembrane region" description="Helical" evidence="1">
    <location>
        <begin position="61"/>
        <end position="81"/>
    </location>
</feature>
<dbReference type="Proteomes" id="UP000824120">
    <property type="component" value="Chromosome 3"/>
</dbReference>
<proteinExistence type="predicted"/>
<accession>A0A9J5ZXI9</accession>
<reference evidence="2 3" key="1">
    <citation type="submission" date="2020-09" db="EMBL/GenBank/DDBJ databases">
        <title>De no assembly of potato wild relative species, Solanum commersonii.</title>
        <authorList>
            <person name="Cho K."/>
        </authorList>
    </citation>
    <scope>NUCLEOTIDE SEQUENCE [LARGE SCALE GENOMIC DNA]</scope>
    <source>
        <strain evidence="2">LZ3.2</strain>
        <tissue evidence="2">Leaf</tissue>
    </source>
</reference>
<organism evidence="2 3">
    <name type="scientific">Solanum commersonii</name>
    <name type="common">Commerson's wild potato</name>
    <name type="synonym">Commerson's nightshade</name>
    <dbReference type="NCBI Taxonomy" id="4109"/>
    <lineage>
        <taxon>Eukaryota</taxon>
        <taxon>Viridiplantae</taxon>
        <taxon>Streptophyta</taxon>
        <taxon>Embryophyta</taxon>
        <taxon>Tracheophyta</taxon>
        <taxon>Spermatophyta</taxon>
        <taxon>Magnoliopsida</taxon>
        <taxon>eudicotyledons</taxon>
        <taxon>Gunneridae</taxon>
        <taxon>Pentapetalae</taxon>
        <taxon>asterids</taxon>
        <taxon>lamiids</taxon>
        <taxon>Solanales</taxon>
        <taxon>Solanaceae</taxon>
        <taxon>Solanoideae</taxon>
        <taxon>Solaneae</taxon>
        <taxon>Solanum</taxon>
    </lineage>
</organism>
<evidence type="ECO:0000313" key="3">
    <source>
        <dbReference type="Proteomes" id="UP000824120"/>
    </source>
</evidence>
<comment type="caution">
    <text evidence="2">The sequence shown here is derived from an EMBL/GenBank/DDBJ whole genome shotgun (WGS) entry which is preliminary data.</text>
</comment>
<keyword evidence="1" id="KW-0472">Membrane</keyword>